<evidence type="ECO:0000256" key="1">
    <source>
        <dbReference type="PIRSR" id="PIRSR613078-1"/>
    </source>
</evidence>
<evidence type="ECO:0000313" key="4">
    <source>
        <dbReference type="EMBL" id="RIQ13627.1"/>
    </source>
</evidence>
<feature type="active site" description="Tele-phosphohistidine intermediate" evidence="1">
    <location>
        <position position="35"/>
    </location>
</feature>
<evidence type="ECO:0000256" key="2">
    <source>
        <dbReference type="PIRSR" id="PIRSR613078-2"/>
    </source>
</evidence>
<feature type="binding site" evidence="2">
    <location>
        <position position="84"/>
    </location>
    <ligand>
        <name>substrate</name>
    </ligand>
</feature>
<dbReference type="SUPFAM" id="SSF53254">
    <property type="entry name" value="Phosphoglycerate mutase-like"/>
    <property type="match status" value="1"/>
</dbReference>
<dbReference type="GO" id="GO:0005737">
    <property type="term" value="C:cytoplasm"/>
    <property type="evidence" value="ECO:0007669"/>
    <property type="project" value="TreeGrafter"/>
</dbReference>
<evidence type="ECO:0000256" key="3">
    <source>
        <dbReference type="SAM" id="MobiDB-lite"/>
    </source>
</evidence>
<evidence type="ECO:0000313" key="5">
    <source>
        <dbReference type="Proteomes" id="UP000284057"/>
    </source>
</evidence>
<proteinExistence type="predicted"/>
<dbReference type="AlphaFoldDB" id="A0A418KJ52"/>
<keyword evidence="5" id="KW-1185">Reference proteome</keyword>
<dbReference type="Proteomes" id="UP000284057">
    <property type="component" value="Unassembled WGS sequence"/>
</dbReference>
<name>A0A418KJ52_9ACTN</name>
<reference evidence="4 5" key="1">
    <citation type="submission" date="2018-09" db="EMBL/GenBank/DDBJ databases">
        <title>Isolation, diversity and antifungal activity of actinobacteria from wheat.</title>
        <authorList>
            <person name="Han C."/>
        </authorList>
    </citation>
    <scope>NUCLEOTIDE SEQUENCE [LARGE SCALE GENOMIC DNA]</scope>
    <source>
        <strain evidence="4 5">NEAU-YY265</strain>
    </source>
</reference>
<feature type="compositionally biased region" description="Basic and acidic residues" evidence="3">
    <location>
        <begin position="1"/>
        <end position="17"/>
    </location>
</feature>
<comment type="caution">
    <text evidence="4">The sequence shown here is derived from an EMBL/GenBank/DDBJ whole genome shotgun (WGS) entry which is preliminary data.</text>
</comment>
<feature type="region of interest" description="Disordered" evidence="3">
    <location>
        <begin position="1"/>
        <end position="21"/>
    </location>
</feature>
<gene>
    <name evidence="4" type="ORF">DY240_25790</name>
</gene>
<accession>A0A418KJ52</accession>
<sequence length="236" mass="25505">MEGLPDHRAAGRGERRTGPTLRRRGVSRRVVLWRHGRTEWNAAGRFQGQTDVDLDDLGREQAREAAARLAALAPDLLVSSDLQRAQDTTAALATLVGLDVELDPRLRETYAGQWQGCTTAEIAANWPDEYKAWRGGDPLLRVGGGETRQEVAERMFAAVTDAAARLPENGLAVLTSHGGAARLGIAALIGMPLHRFTNIGGLSNCSWSMLREGDDGWILVEHNAGTLPSPVVIEEG</sequence>
<dbReference type="OrthoDB" id="4697614at2"/>
<feature type="active site" description="Proton donor/acceptor" evidence="1">
    <location>
        <position position="108"/>
    </location>
</feature>
<dbReference type="PANTHER" id="PTHR48100:SF62">
    <property type="entry name" value="GLUCOSYL-3-PHOSPHOGLYCERATE PHOSPHATASE"/>
    <property type="match status" value="1"/>
</dbReference>
<dbReference type="PANTHER" id="PTHR48100">
    <property type="entry name" value="BROAD-SPECIFICITY PHOSPHATASE YOR283W-RELATED"/>
    <property type="match status" value="1"/>
</dbReference>
<dbReference type="EMBL" id="QUAL01000376">
    <property type="protein sequence ID" value="RIQ13627.1"/>
    <property type="molecule type" value="Genomic_DNA"/>
</dbReference>
<dbReference type="Pfam" id="PF00300">
    <property type="entry name" value="His_Phos_1"/>
    <property type="match status" value="1"/>
</dbReference>
<organism evidence="4 5">
    <name type="scientific">Jiangella rhizosphaerae</name>
    <dbReference type="NCBI Taxonomy" id="2293569"/>
    <lineage>
        <taxon>Bacteria</taxon>
        <taxon>Bacillati</taxon>
        <taxon>Actinomycetota</taxon>
        <taxon>Actinomycetes</taxon>
        <taxon>Jiangellales</taxon>
        <taxon>Jiangellaceae</taxon>
        <taxon>Jiangella</taxon>
    </lineage>
</organism>
<dbReference type="InterPro" id="IPR013078">
    <property type="entry name" value="His_Pase_superF_clade-1"/>
</dbReference>
<dbReference type="GO" id="GO:0016791">
    <property type="term" value="F:phosphatase activity"/>
    <property type="evidence" value="ECO:0007669"/>
    <property type="project" value="TreeGrafter"/>
</dbReference>
<protein>
    <submittedName>
        <fullName evidence="4">Histidine phosphatase family protein</fullName>
    </submittedName>
</protein>
<dbReference type="Gene3D" id="3.40.50.1240">
    <property type="entry name" value="Phosphoglycerate mutase-like"/>
    <property type="match status" value="1"/>
</dbReference>
<dbReference type="CDD" id="cd07067">
    <property type="entry name" value="HP_PGM_like"/>
    <property type="match status" value="1"/>
</dbReference>
<dbReference type="SMART" id="SM00855">
    <property type="entry name" value="PGAM"/>
    <property type="match status" value="1"/>
</dbReference>
<feature type="binding site" evidence="2">
    <location>
        <begin position="34"/>
        <end position="41"/>
    </location>
    <ligand>
        <name>substrate</name>
    </ligand>
</feature>
<dbReference type="InterPro" id="IPR050275">
    <property type="entry name" value="PGM_Phosphatase"/>
</dbReference>
<dbReference type="InterPro" id="IPR029033">
    <property type="entry name" value="His_PPase_superfam"/>
</dbReference>